<reference evidence="1 2" key="1">
    <citation type="submission" date="2018-10" db="EMBL/GenBank/DDBJ databases">
        <authorList>
            <person name="Ekblom R."/>
            <person name="Jareborg N."/>
        </authorList>
    </citation>
    <scope>NUCLEOTIDE SEQUENCE [LARGE SCALE GENOMIC DNA]</scope>
    <source>
        <tissue evidence="1">Muscle</tissue>
    </source>
</reference>
<keyword evidence="2" id="KW-1185">Reference proteome</keyword>
<evidence type="ECO:0000313" key="1">
    <source>
        <dbReference type="EMBL" id="VCW97904.1"/>
    </source>
</evidence>
<sequence>MTNPEQMYLKNEIGAEERKQDEDWIWGVTTLPELAHPLPRP</sequence>
<dbReference type="EMBL" id="CYRY02023556">
    <property type="protein sequence ID" value="VCW97904.1"/>
    <property type="molecule type" value="Genomic_DNA"/>
</dbReference>
<dbReference type="AlphaFoldDB" id="A0A9X9Q2N6"/>
<organism evidence="1 2">
    <name type="scientific">Gulo gulo</name>
    <name type="common">Wolverine</name>
    <name type="synonym">Gluton</name>
    <dbReference type="NCBI Taxonomy" id="48420"/>
    <lineage>
        <taxon>Eukaryota</taxon>
        <taxon>Metazoa</taxon>
        <taxon>Chordata</taxon>
        <taxon>Craniata</taxon>
        <taxon>Vertebrata</taxon>
        <taxon>Euteleostomi</taxon>
        <taxon>Mammalia</taxon>
        <taxon>Eutheria</taxon>
        <taxon>Laurasiatheria</taxon>
        <taxon>Carnivora</taxon>
        <taxon>Caniformia</taxon>
        <taxon>Musteloidea</taxon>
        <taxon>Mustelidae</taxon>
        <taxon>Guloninae</taxon>
        <taxon>Gulo</taxon>
    </lineage>
</organism>
<dbReference type="Proteomes" id="UP000269945">
    <property type="component" value="Unassembled WGS sequence"/>
</dbReference>
<name>A0A9X9Q2N6_GULGU</name>
<proteinExistence type="predicted"/>
<evidence type="ECO:0000313" key="2">
    <source>
        <dbReference type="Proteomes" id="UP000269945"/>
    </source>
</evidence>
<protein>
    <submittedName>
        <fullName evidence="1">Uncharacterized protein</fullName>
    </submittedName>
</protein>
<comment type="caution">
    <text evidence="1">The sequence shown here is derived from an EMBL/GenBank/DDBJ whole genome shotgun (WGS) entry which is preliminary data.</text>
</comment>
<accession>A0A9X9Q2N6</accession>
<gene>
    <name evidence="1" type="ORF">BN2614_LOCUS3</name>
</gene>